<name>A0ABX0SNG0_9ACTN</name>
<evidence type="ECO:0000256" key="4">
    <source>
        <dbReference type="ARBA" id="ARBA00023002"/>
    </source>
</evidence>
<dbReference type="SUPFAM" id="SSF53800">
    <property type="entry name" value="Chelatase"/>
    <property type="match status" value="1"/>
</dbReference>
<evidence type="ECO:0000256" key="6">
    <source>
        <dbReference type="ARBA" id="ARBA00023239"/>
    </source>
</evidence>
<reference evidence="9 10" key="1">
    <citation type="submission" date="2020-02" db="EMBL/GenBank/DDBJ databases">
        <title>Sequencing the genomes of 1000 actinobacteria strains.</title>
        <authorList>
            <person name="Klenk H.-P."/>
        </authorList>
    </citation>
    <scope>NUCLEOTIDE SEQUENCE [LARGE SCALE GENOMIC DNA]</scope>
    <source>
        <strain evidence="9 10">DSM 19609</strain>
    </source>
</reference>
<comment type="catalytic activity">
    <reaction evidence="8">
        <text>precorrin-2 + NAD(+) = sirohydrochlorin + NADH + 2 H(+)</text>
        <dbReference type="Rhea" id="RHEA:15613"/>
        <dbReference type="ChEBI" id="CHEBI:15378"/>
        <dbReference type="ChEBI" id="CHEBI:57540"/>
        <dbReference type="ChEBI" id="CHEBI:57945"/>
        <dbReference type="ChEBI" id="CHEBI:58351"/>
        <dbReference type="ChEBI" id="CHEBI:58827"/>
        <dbReference type="EC" id="1.3.1.76"/>
    </reaction>
</comment>
<keyword evidence="5" id="KW-0520">NAD</keyword>
<dbReference type="InterPro" id="IPR006367">
    <property type="entry name" value="Sirohaem_synthase_N"/>
</dbReference>
<dbReference type="PANTHER" id="PTHR33542">
    <property type="entry name" value="SIROHYDROCHLORIN FERROCHELATASE, CHLOROPLASTIC"/>
    <property type="match status" value="1"/>
</dbReference>
<accession>A0ABX0SNG0</accession>
<dbReference type="InterPro" id="IPR036291">
    <property type="entry name" value="NAD(P)-bd_dom_sf"/>
</dbReference>
<dbReference type="EC" id="1.3.1.76" evidence="2"/>
<dbReference type="RefSeq" id="WP_167170472.1">
    <property type="nucleotide sequence ID" value="NZ_BAAAOO010000004.1"/>
</dbReference>
<evidence type="ECO:0000313" key="10">
    <source>
        <dbReference type="Proteomes" id="UP000749311"/>
    </source>
</evidence>
<sequence length="421" mass="44097">MISDESTPGPGPSPETGEVPLVLAAHGTRAPEGQEHCNALARRVAALLPTTYVGMGFVELVDPGIDEAVATALRADGEARADGPRAVVVPLMMNTGGHVRVDIPEAVDKGREGQPIAYARPLAPDARLRALLRRRIVEAMGEWDAEGTSVVLVGRGAVVADANAEHYRLARLIWEEMGAEQVLPAFIQVNHPSVPEALSAAVAAGAARIVVAPNFLFPGRLQTWLGDQTEAWAQGHPGVDVRVAGVLGDSDELAAVVVDRYLEQLGVDGAGEGSGLYLAGLDLRGADVLVVGAGYFAENHIPALLEAGASVRVVAANAGNQVARWARTGRLKFTQRGFEDSDIGQVRLVAALTNDPEVNARVCSLARLRGIFCVRADRPGQGTAVVPQVEQAGGITVGVLGQGDPGRSARVRDELLRALQG</sequence>
<dbReference type="NCBIfam" id="TIGR01470">
    <property type="entry name" value="cysG_Nterm"/>
    <property type="match status" value="1"/>
</dbReference>
<evidence type="ECO:0000256" key="1">
    <source>
        <dbReference type="ARBA" id="ARBA00005010"/>
    </source>
</evidence>
<dbReference type="Pfam" id="PF01903">
    <property type="entry name" value="CbiX"/>
    <property type="match status" value="2"/>
</dbReference>
<comment type="caution">
    <text evidence="9">The sequence shown here is derived from an EMBL/GenBank/DDBJ whole genome shotgun (WGS) entry which is preliminary data.</text>
</comment>
<keyword evidence="7" id="KW-0627">Porphyrin biosynthesis</keyword>
<organism evidence="9 10">
    <name type="scientific">Brooklawnia cerclae</name>
    <dbReference type="NCBI Taxonomy" id="349934"/>
    <lineage>
        <taxon>Bacteria</taxon>
        <taxon>Bacillati</taxon>
        <taxon>Actinomycetota</taxon>
        <taxon>Actinomycetes</taxon>
        <taxon>Propionibacteriales</taxon>
        <taxon>Propionibacteriaceae</taxon>
        <taxon>Brooklawnia</taxon>
    </lineage>
</organism>
<comment type="pathway">
    <text evidence="1">Porphyrin-containing compound metabolism; siroheme biosynthesis; sirohydrochlorin from precorrin-2: step 1/1.</text>
</comment>
<dbReference type="CDD" id="cd03416">
    <property type="entry name" value="CbiX_SirB_N"/>
    <property type="match status" value="1"/>
</dbReference>
<keyword evidence="10" id="KW-1185">Reference proteome</keyword>
<dbReference type="Proteomes" id="UP000749311">
    <property type="component" value="Unassembled WGS sequence"/>
</dbReference>
<dbReference type="PANTHER" id="PTHR33542:SF5">
    <property type="entry name" value="FERROCHELATASE CHE1"/>
    <property type="match status" value="1"/>
</dbReference>
<dbReference type="GO" id="GO:0016852">
    <property type="term" value="F:sirohydrochlorin cobaltochelatase activity"/>
    <property type="evidence" value="ECO:0007669"/>
    <property type="project" value="UniProtKB-EC"/>
</dbReference>
<dbReference type="InterPro" id="IPR002762">
    <property type="entry name" value="CbiX-like"/>
</dbReference>
<dbReference type="Gene3D" id="3.40.50.1400">
    <property type="match status" value="2"/>
</dbReference>
<evidence type="ECO:0000256" key="8">
    <source>
        <dbReference type="ARBA" id="ARBA00047561"/>
    </source>
</evidence>
<dbReference type="Pfam" id="PF13241">
    <property type="entry name" value="NAD_binding_7"/>
    <property type="match status" value="1"/>
</dbReference>
<evidence type="ECO:0000256" key="7">
    <source>
        <dbReference type="ARBA" id="ARBA00023244"/>
    </source>
</evidence>
<evidence type="ECO:0000313" key="9">
    <source>
        <dbReference type="EMBL" id="NIH58316.1"/>
    </source>
</evidence>
<keyword evidence="3" id="KW-0479">Metal-binding</keyword>
<protein>
    <recommendedName>
        <fullName evidence="2">precorrin-2 dehydrogenase</fullName>
        <ecNumber evidence="2">1.3.1.76</ecNumber>
    </recommendedName>
</protein>
<dbReference type="EMBL" id="JAAMOZ010000003">
    <property type="protein sequence ID" value="NIH58316.1"/>
    <property type="molecule type" value="Genomic_DNA"/>
</dbReference>
<evidence type="ECO:0000256" key="5">
    <source>
        <dbReference type="ARBA" id="ARBA00023027"/>
    </source>
</evidence>
<keyword evidence="6 9" id="KW-0456">Lyase</keyword>
<dbReference type="CDD" id="cd03414">
    <property type="entry name" value="CbiX_SirB_C"/>
    <property type="match status" value="1"/>
</dbReference>
<dbReference type="InterPro" id="IPR050963">
    <property type="entry name" value="Sirohydro_Cobaltochel/CbiX"/>
</dbReference>
<dbReference type="Gene3D" id="3.40.50.720">
    <property type="entry name" value="NAD(P)-binding Rossmann-like Domain"/>
    <property type="match status" value="1"/>
</dbReference>
<evidence type="ECO:0000256" key="3">
    <source>
        <dbReference type="ARBA" id="ARBA00022723"/>
    </source>
</evidence>
<keyword evidence="4" id="KW-0560">Oxidoreductase</keyword>
<proteinExistence type="predicted"/>
<dbReference type="SUPFAM" id="SSF51735">
    <property type="entry name" value="NAD(P)-binding Rossmann-fold domains"/>
    <property type="match status" value="1"/>
</dbReference>
<evidence type="ECO:0000256" key="2">
    <source>
        <dbReference type="ARBA" id="ARBA00012400"/>
    </source>
</evidence>
<gene>
    <name evidence="9" type="ORF">FB473_003011</name>
</gene>